<comment type="caution">
    <text evidence="6">The sequence shown here is derived from an EMBL/GenBank/DDBJ whole genome shotgun (WGS) entry which is preliminary data.</text>
</comment>
<name>A0A1F6DYJ6_9BACT</name>
<keyword evidence="5" id="KW-0464">Manganese</keyword>
<dbReference type="Gene3D" id="3.90.870.10">
    <property type="entry name" value="DHBP synthase"/>
    <property type="match status" value="1"/>
</dbReference>
<evidence type="ECO:0000256" key="2">
    <source>
        <dbReference type="ARBA" id="ARBA00004904"/>
    </source>
</evidence>
<proteinExistence type="inferred from homology"/>
<evidence type="ECO:0000313" key="7">
    <source>
        <dbReference type="Proteomes" id="UP000177652"/>
    </source>
</evidence>
<dbReference type="GO" id="GO:0046872">
    <property type="term" value="F:metal ion binding"/>
    <property type="evidence" value="ECO:0007669"/>
    <property type="project" value="UniProtKB-KW"/>
</dbReference>
<dbReference type="GO" id="GO:0009231">
    <property type="term" value="P:riboflavin biosynthetic process"/>
    <property type="evidence" value="ECO:0007669"/>
    <property type="project" value="UniProtKB-UniPathway"/>
</dbReference>
<comment type="cofactor">
    <cofactor evidence="5">
        <name>Mg(2+)</name>
        <dbReference type="ChEBI" id="CHEBI:18420"/>
    </cofactor>
    <cofactor evidence="5">
        <name>Mn(2+)</name>
        <dbReference type="ChEBI" id="CHEBI:29035"/>
    </cofactor>
    <text evidence="5">Binds 2 divalent metal cations per subunit. Magnesium or manganese.</text>
</comment>
<accession>A0A1F6DYJ6</accession>
<dbReference type="AlphaFoldDB" id="A0A1F6DYJ6"/>
<dbReference type="Proteomes" id="UP000177652">
    <property type="component" value="Unassembled WGS sequence"/>
</dbReference>
<evidence type="ECO:0000313" key="6">
    <source>
        <dbReference type="EMBL" id="OGG66499.1"/>
    </source>
</evidence>
<dbReference type="GO" id="GO:0005829">
    <property type="term" value="C:cytosol"/>
    <property type="evidence" value="ECO:0007669"/>
    <property type="project" value="TreeGrafter"/>
</dbReference>
<reference evidence="6 7" key="1">
    <citation type="journal article" date="2016" name="Nat. Commun.">
        <title>Thousands of microbial genomes shed light on interconnected biogeochemical processes in an aquifer system.</title>
        <authorList>
            <person name="Anantharaman K."/>
            <person name="Brown C.T."/>
            <person name="Hug L.A."/>
            <person name="Sharon I."/>
            <person name="Castelle C.J."/>
            <person name="Probst A.J."/>
            <person name="Thomas B.C."/>
            <person name="Singh A."/>
            <person name="Wilkins M.J."/>
            <person name="Karaoz U."/>
            <person name="Brodie E.L."/>
            <person name="Williams K.H."/>
            <person name="Hubbard S.S."/>
            <person name="Banfield J.F."/>
        </authorList>
    </citation>
    <scope>NUCLEOTIDE SEQUENCE [LARGE SCALE GENOMIC DNA]</scope>
</reference>
<feature type="non-terminal residue" evidence="6">
    <location>
        <position position="173"/>
    </location>
</feature>
<dbReference type="NCBIfam" id="TIGR00506">
    <property type="entry name" value="ribB"/>
    <property type="match status" value="1"/>
</dbReference>
<comment type="pathway">
    <text evidence="2 5">Cofactor biosynthesis; riboflavin biosynthesis; 2-hydroxy-3-oxobutyl phosphate from D-ribulose 5-phosphate: step 1/1.</text>
</comment>
<dbReference type="Pfam" id="PF00926">
    <property type="entry name" value="DHBP_synthase"/>
    <property type="match status" value="1"/>
</dbReference>
<evidence type="ECO:0000256" key="4">
    <source>
        <dbReference type="ARBA" id="ARBA00022723"/>
    </source>
</evidence>
<dbReference type="STRING" id="1798497.A3D71_04135"/>
<evidence type="ECO:0000256" key="3">
    <source>
        <dbReference type="ARBA" id="ARBA00022619"/>
    </source>
</evidence>
<comment type="similarity">
    <text evidence="5">Belongs to the DHBP synthase family.</text>
</comment>
<keyword evidence="4 5" id="KW-0479">Metal-binding</keyword>
<dbReference type="InterPro" id="IPR017945">
    <property type="entry name" value="DHBP_synth_RibB-like_a/b_dom"/>
</dbReference>
<organism evidence="6 7">
    <name type="scientific">Candidatus Kaiserbacteria bacterium RIFCSPHIGHO2_02_FULL_55_20</name>
    <dbReference type="NCBI Taxonomy" id="1798497"/>
    <lineage>
        <taxon>Bacteria</taxon>
        <taxon>Candidatus Kaiseribacteriota</taxon>
    </lineage>
</organism>
<evidence type="ECO:0000256" key="5">
    <source>
        <dbReference type="RuleBase" id="RU003843"/>
    </source>
</evidence>
<dbReference type="GO" id="GO:0008686">
    <property type="term" value="F:3,4-dihydroxy-2-butanone-4-phosphate synthase activity"/>
    <property type="evidence" value="ECO:0007669"/>
    <property type="project" value="UniProtKB-EC"/>
</dbReference>
<dbReference type="EMBL" id="MFLK01000005">
    <property type="protein sequence ID" value="OGG66499.1"/>
    <property type="molecule type" value="Genomic_DNA"/>
</dbReference>
<comment type="subunit">
    <text evidence="5">Homodimer.</text>
</comment>
<comment type="function">
    <text evidence="1 5">Catalyzes the conversion of D-ribulose 5-phosphate to formate and 3,4-dihydroxy-2-butanone 4-phosphate.</text>
</comment>
<keyword evidence="5" id="KW-0460">Magnesium</keyword>
<gene>
    <name evidence="6" type="ORF">A3D71_04135</name>
</gene>
<dbReference type="SUPFAM" id="SSF55821">
    <property type="entry name" value="YrdC/RibB"/>
    <property type="match status" value="1"/>
</dbReference>
<dbReference type="UniPathway" id="UPA00275">
    <property type="reaction ID" value="UER00399"/>
</dbReference>
<dbReference type="InterPro" id="IPR000422">
    <property type="entry name" value="DHBP_synthase_RibB"/>
</dbReference>
<dbReference type="EC" id="4.1.99.12" evidence="5"/>
<keyword evidence="5" id="KW-0456">Lyase</keyword>
<dbReference type="PANTHER" id="PTHR21327:SF18">
    <property type="entry name" value="3,4-DIHYDROXY-2-BUTANONE 4-PHOSPHATE SYNTHASE"/>
    <property type="match status" value="1"/>
</dbReference>
<sequence>MKRALATVQEALARLKKGGMILLVDDPRRENEGDLFMLAEAATPEKVNFMVTHGRGLVCVAIESAQARRLTLPLMVASHENTETTRVNFGVSVNAARGIDSGISAHDRAKTIRTLASPRSKAKDITRPGHVFPLIAHDGGLRARQGHTEAAVTLAKLAGAHPAGVLCEVLRTD</sequence>
<dbReference type="PANTHER" id="PTHR21327">
    <property type="entry name" value="GTP CYCLOHYDROLASE II-RELATED"/>
    <property type="match status" value="1"/>
</dbReference>
<comment type="catalytic activity">
    <reaction evidence="5">
        <text>D-ribulose 5-phosphate = (2S)-2-hydroxy-3-oxobutyl phosphate + formate + H(+)</text>
        <dbReference type="Rhea" id="RHEA:18457"/>
        <dbReference type="ChEBI" id="CHEBI:15378"/>
        <dbReference type="ChEBI" id="CHEBI:15740"/>
        <dbReference type="ChEBI" id="CHEBI:58121"/>
        <dbReference type="ChEBI" id="CHEBI:58830"/>
        <dbReference type="EC" id="4.1.99.12"/>
    </reaction>
</comment>
<protein>
    <recommendedName>
        <fullName evidence="5">3,4-dihydroxy-2-butanone 4-phosphate synthase</fullName>
        <shortName evidence="5">DHBP synthase</shortName>
        <ecNumber evidence="5">4.1.99.12</ecNumber>
    </recommendedName>
</protein>
<evidence type="ECO:0000256" key="1">
    <source>
        <dbReference type="ARBA" id="ARBA00002284"/>
    </source>
</evidence>
<keyword evidence="3 5" id="KW-0686">Riboflavin biosynthesis</keyword>